<evidence type="ECO:0000313" key="2">
    <source>
        <dbReference type="EMBL" id="AEM18786.1"/>
    </source>
</evidence>
<reference evidence="2 3" key="1">
    <citation type="journal article" date="2011" name="J. Bacteriol.">
        <title>Revised genome sequence of Brucella suis 1330.</title>
        <authorList>
            <person name="Tae H."/>
            <person name="Shallom S."/>
            <person name="Settlage R."/>
            <person name="Preston D."/>
            <person name="Adams L.G."/>
            <person name="Garner H.R."/>
        </authorList>
    </citation>
    <scope>NUCLEOTIDE SEQUENCE [LARGE SCALE GENOMIC DNA]</scope>
    <source>
        <strain evidence="2 3">1330</strain>
    </source>
</reference>
<keyword evidence="1" id="KW-1133">Transmembrane helix</keyword>
<dbReference type="KEGG" id="bms:BR1459"/>
<dbReference type="HOGENOM" id="CLU_117169_0_0_5"/>
<evidence type="ECO:0000313" key="3">
    <source>
        <dbReference type="Proteomes" id="UP000007104"/>
    </source>
</evidence>
<dbReference type="PhylomeDB" id="A0A0H3G4I0"/>
<feature type="transmembrane region" description="Helical" evidence="1">
    <location>
        <begin position="73"/>
        <end position="97"/>
    </location>
</feature>
<gene>
    <name evidence="2" type="ordered locus">BS1330_I1453</name>
</gene>
<feature type="transmembrane region" description="Helical" evidence="1">
    <location>
        <begin position="48"/>
        <end position="66"/>
    </location>
</feature>
<dbReference type="KEGG" id="bsi:BS1330_I1453"/>
<evidence type="ECO:0000256" key="1">
    <source>
        <dbReference type="SAM" id="Phobius"/>
    </source>
</evidence>
<organism evidence="2 3">
    <name type="scientific">Brucella suis biovar 1 (strain 1330)</name>
    <dbReference type="NCBI Taxonomy" id="204722"/>
    <lineage>
        <taxon>Bacteria</taxon>
        <taxon>Pseudomonadati</taxon>
        <taxon>Pseudomonadota</taxon>
        <taxon>Alphaproteobacteria</taxon>
        <taxon>Hyphomicrobiales</taxon>
        <taxon>Brucellaceae</taxon>
        <taxon>Brucella/Ochrobactrum group</taxon>
        <taxon>Brucella</taxon>
    </lineage>
</organism>
<proteinExistence type="predicted"/>
<dbReference type="AlphaFoldDB" id="A0A0H3G4I0"/>
<name>A0A0H3G4I0_BRUSU</name>
<dbReference type="PATRIC" id="fig|204722.22.peg.419"/>
<dbReference type="Proteomes" id="UP000007104">
    <property type="component" value="Chromosome I"/>
</dbReference>
<protein>
    <submittedName>
        <fullName evidence="2">Uncharacterized protein</fullName>
    </submittedName>
</protein>
<sequence length="221" mass="25041">MSPTVMTQANNIHASLRWIAVVIFLCSFPFSLYLPLWVSWENQIIENAQAVTLALGAVISLVFGLCSSGKKRIFWLSVIPIWIIMTARELNWGAVFFDPTSMSEDRPSFASSKLWFHSYRTPVVLVLLVIFAIGFILSKGPRIIADMLVNLEFPFFDLFGFALAMLLSTAAEGHVHLSIDWWSGQHQILEETIETAAYIFLFAAQFDVWSKFPDNSEIEKL</sequence>
<accession>A0A0H3G4I0</accession>
<dbReference type="EMBL" id="CP002997">
    <property type="protein sequence ID" value="AEM18786.1"/>
    <property type="molecule type" value="Genomic_DNA"/>
</dbReference>
<feature type="transmembrane region" description="Helical" evidence="1">
    <location>
        <begin position="117"/>
        <end position="137"/>
    </location>
</feature>
<feature type="transmembrane region" description="Helical" evidence="1">
    <location>
        <begin position="16"/>
        <end position="36"/>
    </location>
</feature>
<keyword evidence="3" id="KW-1185">Reference proteome</keyword>
<keyword evidence="1" id="KW-0472">Membrane</keyword>
<keyword evidence="1" id="KW-0812">Transmembrane</keyword>